<dbReference type="Pfam" id="PF06445">
    <property type="entry name" value="GyrI-like"/>
    <property type="match status" value="1"/>
</dbReference>
<dbReference type="PANTHER" id="PTHR15949">
    <property type="entry name" value="TESTIS-EXPRESSED PROTEIN 264"/>
    <property type="match status" value="1"/>
</dbReference>
<keyword evidence="3" id="KW-1185">Reference proteome</keyword>
<dbReference type="InterPro" id="IPR029442">
    <property type="entry name" value="GyrI-like"/>
</dbReference>
<gene>
    <name evidence="2" type="ORF">NWE73_05710</name>
</gene>
<dbReference type="InterPro" id="IPR010499">
    <property type="entry name" value="AraC_E-bd"/>
</dbReference>
<sequence>MKYVLVFVLAAIIAFGVYLSTYLGAFKGVDITQGEQGPFKIVYIDHIGPYHKMNKDIEVVEKFFVKEGKPCGRTFGEYMDDPQVTEEARLRAKAGCIVDEYPKNLPEDFKTGEFAAKKYVIATFTGSPGIGPLKVYPRVNEFMKENKLQQDGALIEIYEIHSITEKNAMTTTYLFPTKEAVAK</sequence>
<dbReference type="InterPro" id="IPR011256">
    <property type="entry name" value="Reg_factor_effector_dom_sf"/>
</dbReference>
<dbReference type="Proteomes" id="UP001152321">
    <property type="component" value="Unassembled WGS sequence"/>
</dbReference>
<reference evidence="2" key="1">
    <citation type="submission" date="2022-08" db="EMBL/GenBank/DDBJ databases">
        <title>Novel Bdellovibrio Species Isolated from Svalbard: Designation Bdellovibrio svalbardensis.</title>
        <authorList>
            <person name="Mitchell R.J."/>
            <person name="Choi S.Y."/>
        </authorList>
    </citation>
    <scope>NUCLEOTIDE SEQUENCE</scope>
    <source>
        <strain evidence="2">PAP01</strain>
    </source>
</reference>
<accession>A0ABT6DG95</accession>
<protein>
    <submittedName>
        <fullName evidence="2">GyrI-like domain-containing protein</fullName>
    </submittedName>
</protein>
<comment type="caution">
    <text evidence="2">The sequence shown here is derived from an EMBL/GenBank/DDBJ whole genome shotgun (WGS) entry which is preliminary data.</text>
</comment>
<dbReference type="RefSeq" id="WP_277577326.1">
    <property type="nucleotide sequence ID" value="NZ_JANRMI010000002.1"/>
</dbReference>
<feature type="domain" description="AraC effector-binding" evidence="1">
    <location>
        <begin position="29"/>
        <end position="178"/>
    </location>
</feature>
<dbReference type="Gene3D" id="3.20.80.10">
    <property type="entry name" value="Regulatory factor, effector binding domain"/>
    <property type="match status" value="1"/>
</dbReference>
<evidence type="ECO:0000259" key="1">
    <source>
        <dbReference type="SMART" id="SM00871"/>
    </source>
</evidence>
<evidence type="ECO:0000313" key="3">
    <source>
        <dbReference type="Proteomes" id="UP001152321"/>
    </source>
</evidence>
<proteinExistence type="predicted"/>
<evidence type="ECO:0000313" key="2">
    <source>
        <dbReference type="EMBL" id="MDG0815847.1"/>
    </source>
</evidence>
<name>A0ABT6DG95_9BACT</name>
<dbReference type="EMBL" id="JANRMI010000002">
    <property type="protein sequence ID" value="MDG0815847.1"/>
    <property type="molecule type" value="Genomic_DNA"/>
</dbReference>
<dbReference type="SUPFAM" id="SSF55136">
    <property type="entry name" value="Probable bacterial effector-binding domain"/>
    <property type="match status" value="1"/>
</dbReference>
<organism evidence="2 3">
    <name type="scientific">Bdellovibrio svalbardensis</name>
    <dbReference type="NCBI Taxonomy" id="2972972"/>
    <lineage>
        <taxon>Bacteria</taxon>
        <taxon>Pseudomonadati</taxon>
        <taxon>Bdellovibrionota</taxon>
        <taxon>Bdellovibrionia</taxon>
        <taxon>Bdellovibrionales</taxon>
        <taxon>Pseudobdellovibrionaceae</taxon>
        <taxon>Bdellovibrio</taxon>
    </lineage>
</organism>
<dbReference type="PANTHER" id="PTHR15949:SF3">
    <property type="entry name" value="TESTIS-EXPRESSED PROTEIN 264"/>
    <property type="match status" value="1"/>
</dbReference>
<dbReference type="SMART" id="SM00871">
    <property type="entry name" value="AraC_E_bind"/>
    <property type="match status" value="1"/>
</dbReference>